<dbReference type="InterPro" id="IPR050881">
    <property type="entry name" value="LL-DAP_aminotransferase"/>
</dbReference>
<name>A0A6L9G3J6_9MICC</name>
<dbReference type="GO" id="GO:0008483">
    <property type="term" value="F:transaminase activity"/>
    <property type="evidence" value="ECO:0007669"/>
    <property type="project" value="UniProtKB-KW"/>
</dbReference>
<dbReference type="InterPro" id="IPR015421">
    <property type="entry name" value="PyrdxlP-dep_Trfase_major"/>
</dbReference>
<feature type="domain" description="Orn/Lys/Arg decarboxylases family 1 pyridoxal-P attachment site" evidence="4">
    <location>
        <begin position="298"/>
        <end position="523"/>
    </location>
</feature>
<dbReference type="PANTHER" id="PTHR42832">
    <property type="entry name" value="AMINO ACID AMINOTRANSFERASE"/>
    <property type="match status" value="1"/>
</dbReference>
<feature type="domain" description="Orn/Lys/Arg decarboxylases family 1 pyridoxal-P attachment site" evidence="4">
    <location>
        <begin position="577"/>
        <end position="760"/>
    </location>
</feature>
<protein>
    <submittedName>
        <fullName evidence="5">Ornithine decarboxylase</fullName>
    </submittedName>
</protein>
<dbReference type="Gene3D" id="3.90.105.10">
    <property type="entry name" value="Molybdopterin biosynthesis moea protein, domain 2"/>
    <property type="match status" value="1"/>
</dbReference>
<gene>
    <name evidence="5" type="ORF">GT020_03275</name>
</gene>
<sequence>MKVNIAKGGNQAIATPESAWRKRKDAWEHLGYILSEISTMPDDESRCRENEREAGRLLGLLAAIEPYWANPGMEYFNHVTALMSDGHYEDAMRLVYQANQSFRTQTQYFDVDGHDGAAAEAGDRDTANAGYSQYGARMVPQVEILLVDNGPAEEIERFKEEILEQRQHTDPFHYNFVVVPSVEDALAAIVINPSIQSVVLCARYSIKSSRRLSSTLQNFITGRMEGYFTSKRQVQGLLDLEQILEKLRPELPVYLIAGVALESIAHEITGRFRRIFSRNDRMDLHLSILAEVTDRYDTPFFAALQKYAKRPGGVFHALPISRAASVKNSPWARDLVDFYGKNLLLAETSATSGGLDSLLDPQSSIKKAHELAARAFRSHRTYFVTNGTSTANKIVHQSILAPGDIVLVDRNCHKSHHYSLVLAGANVSYLEAYPLNEHSLYGAVPLEEIKGRLLQLRREGLLHKVKMLTLTNCTFDGIIYDPRRVMEECLAIKPDLVFLWDEAWFAFAGFHPVYRQRTGMTAAARLEAQMETEEYRERHAAQSAALPAPGTAQDPANDDVWLRTRLVPDPEAVRLRVYSTQSTHKTLTSLRQGSMIHIYDQDFAVRNRNTFREAYMTHTSTSPNYQILASLDIGRRQAELEGYALVQRQVDLAQSIARAVSRHKLLSKYFRILNTADLVPEQYRSTRTSNPVRDGLAVWDESWQHDELVVDPSRLTLDISRTGVDGDTFKHTYLMDGHSIQVNKTSRSSVLLMTNIGTTRSAAAHLIEVLVKIAEGLERQGRIDGRVLVTGPGDGQGTTPLPDFSSFAPEFAGGGGSGNMRAAYYLTYRDPATEFLSSAQIKERIGAGQRVVSAVFVTPYPPGFPVLVPGQVVTMDIMRYMDELDTREIHGYHPNLGYQVFTGRALREYAEEILAPAAPLRA</sequence>
<evidence type="ECO:0000256" key="2">
    <source>
        <dbReference type="ARBA" id="ARBA00022576"/>
    </source>
</evidence>
<dbReference type="RefSeq" id="WP_161447316.1">
    <property type="nucleotide sequence ID" value="NZ_WYDN01000002.1"/>
</dbReference>
<dbReference type="InterPro" id="IPR015424">
    <property type="entry name" value="PyrdxlP-dep_Trfase"/>
</dbReference>
<comment type="cofactor">
    <cofactor evidence="1">
        <name>pyridoxal 5'-phosphate</name>
        <dbReference type="ChEBI" id="CHEBI:597326"/>
    </cofactor>
</comment>
<evidence type="ECO:0000259" key="4">
    <source>
        <dbReference type="Pfam" id="PF01276"/>
    </source>
</evidence>
<dbReference type="Gene3D" id="3.40.640.10">
    <property type="entry name" value="Type I PLP-dependent aspartate aminotransferase-like (Major domain)"/>
    <property type="match status" value="1"/>
</dbReference>
<keyword evidence="2" id="KW-0032">Aminotransferase</keyword>
<dbReference type="Proteomes" id="UP000477543">
    <property type="component" value="Unassembled WGS sequence"/>
</dbReference>
<proteinExistence type="predicted"/>
<evidence type="ECO:0000256" key="1">
    <source>
        <dbReference type="ARBA" id="ARBA00001933"/>
    </source>
</evidence>
<accession>A0A6L9G3J6</accession>
<reference evidence="5 6" key="1">
    <citation type="submission" date="2020-01" db="EMBL/GenBank/DDBJ databases">
        <title>Glutamicibacter soli M275.</title>
        <authorList>
            <person name="Meng X."/>
        </authorList>
    </citation>
    <scope>NUCLEOTIDE SEQUENCE [LARGE SCALE GENOMIC DNA]</scope>
    <source>
        <strain evidence="5 6">M275</strain>
    </source>
</reference>
<keyword evidence="3" id="KW-0808">Transferase</keyword>
<evidence type="ECO:0000256" key="3">
    <source>
        <dbReference type="ARBA" id="ARBA00022679"/>
    </source>
</evidence>
<evidence type="ECO:0000313" key="5">
    <source>
        <dbReference type="EMBL" id="NAZ15090.1"/>
    </source>
</evidence>
<dbReference type="Pfam" id="PF01276">
    <property type="entry name" value="OKR_DC_1"/>
    <property type="match status" value="2"/>
</dbReference>
<organism evidence="5 6">
    <name type="scientific">Glutamicibacter soli</name>
    <dbReference type="NCBI Taxonomy" id="453836"/>
    <lineage>
        <taxon>Bacteria</taxon>
        <taxon>Bacillati</taxon>
        <taxon>Actinomycetota</taxon>
        <taxon>Actinomycetes</taxon>
        <taxon>Micrococcales</taxon>
        <taxon>Micrococcaceae</taxon>
        <taxon>Glutamicibacter</taxon>
    </lineage>
</organism>
<dbReference type="InterPro" id="IPR000310">
    <property type="entry name" value="Orn/Lys/Arg_deCO2ase_major_dom"/>
</dbReference>
<dbReference type="EMBL" id="WYDN01000002">
    <property type="protein sequence ID" value="NAZ15090.1"/>
    <property type="molecule type" value="Genomic_DNA"/>
</dbReference>
<evidence type="ECO:0000313" key="6">
    <source>
        <dbReference type="Proteomes" id="UP000477543"/>
    </source>
</evidence>
<dbReference type="SUPFAM" id="SSF53383">
    <property type="entry name" value="PLP-dependent transferases"/>
    <property type="match status" value="1"/>
</dbReference>
<dbReference type="AlphaFoldDB" id="A0A6L9G3J6"/>
<dbReference type="PANTHER" id="PTHR42832:SF4">
    <property type="entry name" value="BLR3474 PROTEIN"/>
    <property type="match status" value="1"/>
</dbReference>
<comment type="caution">
    <text evidence="5">The sequence shown here is derived from an EMBL/GenBank/DDBJ whole genome shotgun (WGS) entry which is preliminary data.</text>
</comment>